<evidence type="ECO:0000313" key="1">
    <source>
        <dbReference type="EMBL" id="MEK8127446.1"/>
    </source>
</evidence>
<dbReference type="RefSeq" id="WP_341414488.1">
    <property type="nucleotide sequence ID" value="NZ_JBBPCC010000002.1"/>
</dbReference>
<evidence type="ECO:0000313" key="2">
    <source>
        <dbReference type="Proteomes" id="UP001469365"/>
    </source>
</evidence>
<dbReference type="InterPro" id="IPR036505">
    <property type="entry name" value="Amidase/PGRP_sf"/>
</dbReference>
<dbReference type="Gene3D" id="3.40.80.10">
    <property type="entry name" value="Peptidoglycan recognition protein-like"/>
    <property type="match status" value="1"/>
</dbReference>
<name>A0ABU9DEZ4_9BACL</name>
<organism evidence="1 2">
    <name type="scientific">Paenibacillus filicis</name>
    <dbReference type="NCBI Taxonomy" id="669464"/>
    <lineage>
        <taxon>Bacteria</taxon>
        <taxon>Bacillati</taxon>
        <taxon>Bacillota</taxon>
        <taxon>Bacilli</taxon>
        <taxon>Bacillales</taxon>
        <taxon>Paenibacillaceae</taxon>
        <taxon>Paenibacillus</taxon>
    </lineage>
</organism>
<sequence length="106" mass="11517">MHHSACPAINGKGYDLFITTSGVIIPSSAPTDPSYIHICLEGDYSGSRSGLTAGEEEQWFMLGKLILSLAKKHGFPPEAVYPHSDSCPGQGFPWSLLVISPKDRYH</sequence>
<proteinExistence type="predicted"/>
<reference evidence="1 2" key="1">
    <citation type="submission" date="2024-04" db="EMBL/GenBank/DDBJ databases">
        <title>draft genome sequnece of Paenibacillus filicis.</title>
        <authorList>
            <person name="Kim D.-U."/>
        </authorList>
    </citation>
    <scope>NUCLEOTIDE SEQUENCE [LARGE SCALE GENOMIC DNA]</scope>
    <source>
        <strain evidence="1 2">KACC14197</strain>
    </source>
</reference>
<comment type="caution">
    <text evidence="1">The sequence shown here is derived from an EMBL/GenBank/DDBJ whole genome shotgun (WGS) entry which is preliminary data.</text>
</comment>
<dbReference type="EMBL" id="JBBPCC010000002">
    <property type="protein sequence ID" value="MEK8127446.1"/>
    <property type="molecule type" value="Genomic_DNA"/>
</dbReference>
<keyword evidence="2" id="KW-1185">Reference proteome</keyword>
<accession>A0ABU9DEZ4</accession>
<protein>
    <recommendedName>
        <fullName evidence="3">N-acetylmuramoyl-L-alanine amidase domain-containing protein</fullName>
    </recommendedName>
</protein>
<dbReference type="SUPFAM" id="SSF55846">
    <property type="entry name" value="N-acetylmuramoyl-L-alanine amidase-like"/>
    <property type="match status" value="1"/>
</dbReference>
<gene>
    <name evidence="1" type="ORF">WMW72_05910</name>
</gene>
<evidence type="ECO:0008006" key="3">
    <source>
        <dbReference type="Google" id="ProtNLM"/>
    </source>
</evidence>
<dbReference type="Proteomes" id="UP001469365">
    <property type="component" value="Unassembled WGS sequence"/>
</dbReference>